<dbReference type="InterPro" id="IPR051801">
    <property type="entry name" value="GH28_Enzymes"/>
</dbReference>
<name>A0A1G4RSP5_9CAUL</name>
<accession>A0A1G4RSP5</accession>
<evidence type="ECO:0000313" key="6">
    <source>
        <dbReference type="Proteomes" id="UP000199150"/>
    </source>
</evidence>
<dbReference type="PANTHER" id="PTHR31339">
    <property type="entry name" value="PECTIN LYASE-RELATED"/>
    <property type="match status" value="1"/>
</dbReference>
<comment type="similarity">
    <text evidence="1 4">Belongs to the glycosyl hydrolase 28 family.</text>
</comment>
<dbReference type="PROSITE" id="PS00502">
    <property type="entry name" value="POLYGALACTURONASE"/>
    <property type="match status" value="1"/>
</dbReference>
<proteinExistence type="inferred from homology"/>
<protein>
    <submittedName>
        <fullName evidence="5">Polygalacturonase</fullName>
    </submittedName>
</protein>
<dbReference type="PANTHER" id="PTHR31339:SF9">
    <property type="entry name" value="PLASMIN AND FIBRONECTIN-BINDING PROTEIN A"/>
    <property type="match status" value="1"/>
</dbReference>
<keyword evidence="3 4" id="KW-0326">Glycosidase</keyword>
<dbReference type="Pfam" id="PF00295">
    <property type="entry name" value="Glyco_hydro_28"/>
    <property type="match status" value="1"/>
</dbReference>
<dbReference type="AlphaFoldDB" id="A0A1G4RSP5"/>
<dbReference type="EMBL" id="FMTS01000003">
    <property type="protein sequence ID" value="SCW59894.1"/>
    <property type="molecule type" value="Genomic_DNA"/>
</dbReference>
<dbReference type="OrthoDB" id="9795222at2"/>
<dbReference type="Proteomes" id="UP000199150">
    <property type="component" value="Unassembled WGS sequence"/>
</dbReference>
<evidence type="ECO:0000256" key="2">
    <source>
        <dbReference type="ARBA" id="ARBA00022801"/>
    </source>
</evidence>
<reference evidence="6" key="1">
    <citation type="submission" date="2016-10" db="EMBL/GenBank/DDBJ databases">
        <authorList>
            <person name="Varghese N."/>
            <person name="Submissions S."/>
        </authorList>
    </citation>
    <scope>NUCLEOTIDE SEQUENCE [LARGE SCALE GENOMIC DNA]</scope>
    <source>
        <strain evidence="6">CGMCC 1.3431</strain>
    </source>
</reference>
<keyword evidence="2 4" id="KW-0378">Hydrolase</keyword>
<dbReference type="InterPro" id="IPR006626">
    <property type="entry name" value="PbH1"/>
</dbReference>
<evidence type="ECO:0000256" key="3">
    <source>
        <dbReference type="ARBA" id="ARBA00023295"/>
    </source>
</evidence>
<dbReference type="GO" id="GO:0005975">
    <property type="term" value="P:carbohydrate metabolic process"/>
    <property type="evidence" value="ECO:0007669"/>
    <property type="project" value="InterPro"/>
</dbReference>
<dbReference type="InterPro" id="IPR011050">
    <property type="entry name" value="Pectin_lyase_fold/virulence"/>
</dbReference>
<dbReference type="InterPro" id="IPR012334">
    <property type="entry name" value="Pectin_lyas_fold"/>
</dbReference>
<dbReference type="SMART" id="SM00710">
    <property type="entry name" value="PbH1"/>
    <property type="match status" value="5"/>
</dbReference>
<dbReference type="RefSeq" id="WP_090647448.1">
    <property type="nucleotide sequence ID" value="NZ_CBCRYE010000001.1"/>
</dbReference>
<evidence type="ECO:0000256" key="4">
    <source>
        <dbReference type="RuleBase" id="RU361169"/>
    </source>
</evidence>
<dbReference type="SUPFAM" id="SSF51126">
    <property type="entry name" value="Pectin lyase-like"/>
    <property type="match status" value="1"/>
</dbReference>
<evidence type="ECO:0000256" key="1">
    <source>
        <dbReference type="ARBA" id="ARBA00008834"/>
    </source>
</evidence>
<evidence type="ECO:0000313" key="5">
    <source>
        <dbReference type="EMBL" id="SCW59894.1"/>
    </source>
</evidence>
<sequence>MTLSVTAVLPTALALELANGHCFRSPAPHHVRLDGVEALATDRNSFTLRGLKSDTAYHIEVESGGRTHSLTVRTKPLTAVLDPRVFGAKGDGVSDDTRALQATLSACPPDGLVRLDSGDFVSGPLFLKSRTRLEVTRGASLLGLRDMASWPVLPATLPGPGGVPAFLGSWEGEPLTCHAALLNILSAEDVMIYGEGLIDGRAGFDTWWSVDRIADEKRPERGALPGGNATGWRPRLIYAVDSRDLVFEGVTLANSPSWTLHPLHCTNVRAVNLSITASADSPNTDGLNPESCTGATIAGVHFTVGDDCIALKSGKLGMARQALRPTRDVTISNCHMQDGHGAVVIGSEMASGVYDVRVQDCLFTGTDRGMRVKTRRGRGKNAIVRNIAFDNIHMEDVGTPFVINSFYWCDPDGKSDYVGNTNPLPVDDGTPSLGGFTLSHIHCTGIRLAAAWLLGLPEQPIDGITIEDFSVRYAADVTPEPPDMAAAIPAVARRGIHISHARHLRLDCIDIAGQDGETITLESVS</sequence>
<organism evidence="5 6">
    <name type="scientific">Asticcacaulis taihuensis</name>
    <dbReference type="NCBI Taxonomy" id="260084"/>
    <lineage>
        <taxon>Bacteria</taxon>
        <taxon>Pseudomonadati</taxon>
        <taxon>Pseudomonadota</taxon>
        <taxon>Alphaproteobacteria</taxon>
        <taxon>Caulobacterales</taxon>
        <taxon>Caulobacteraceae</taxon>
        <taxon>Asticcacaulis</taxon>
    </lineage>
</organism>
<dbReference type="GO" id="GO:0004650">
    <property type="term" value="F:polygalacturonase activity"/>
    <property type="evidence" value="ECO:0007669"/>
    <property type="project" value="InterPro"/>
</dbReference>
<dbReference type="InterPro" id="IPR000743">
    <property type="entry name" value="Glyco_hydro_28"/>
</dbReference>
<keyword evidence="6" id="KW-1185">Reference proteome</keyword>
<dbReference type="STRING" id="260084.SAMN02927928_2095"/>
<gene>
    <name evidence="5" type="ORF">SAMN02927928_2095</name>
</gene>
<dbReference type="Gene3D" id="2.160.20.10">
    <property type="entry name" value="Single-stranded right-handed beta-helix, Pectin lyase-like"/>
    <property type="match status" value="1"/>
</dbReference>